<keyword evidence="3" id="KW-0687">Ribonucleoprotein</keyword>
<dbReference type="GO" id="GO:1990904">
    <property type="term" value="C:ribonucleoprotein complex"/>
    <property type="evidence" value="ECO:0007669"/>
    <property type="project" value="UniProtKB-KW"/>
</dbReference>
<dbReference type="GO" id="GO:0005840">
    <property type="term" value="C:ribosome"/>
    <property type="evidence" value="ECO:0007669"/>
    <property type="project" value="UniProtKB-KW"/>
</dbReference>
<name>J3NVD9_GAET3</name>
<reference evidence="6" key="4">
    <citation type="journal article" date="2015" name="G3 (Bethesda)">
        <title>Genome sequences of three phytopathogenic species of the Magnaporthaceae family of fungi.</title>
        <authorList>
            <person name="Okagaki L.H."/>
            <person name="Nunes C.C."/>
            <person name="Sailsbery J."/>
            <person name="Clay B."/>
            <person name="Brown D."/>
            <person name="John T."/>
            <person name="Oh Y."/>
            <person name="Young N."/>
            <person name="Fitzgerald M."/>
            <person name="Haas B.J."/>
            <person name="Zeng Q."/>
            <person name="Young S."/>
            <person name="Adiconis X."/>
            <person name="Fan L."/>
            <person name="Levin J.Z."/>
            <person name="Mitchell T.K."/>
            <person name="Okubara P.A."/>
            <person name="Farman M.L."/>
            <person name="Kohn L.M."/>
            <person name="Birren B."/>
            <person name="Ma L.-J."/>
            <person name="Dean R.A."/>
        </authorList>
    </citation>
    <scope>NUCLEOTIDE SEQUENCE</scope>
    <source>
        <strain evidence="6">R3-111a-1</strain>
    </source>
</reference>
<reference evidence="5" key="2">
    <citation type="submission" date="2010-07" db="EMBL/GenBank/DDBJ databases">
        <authorList>
            <consortium name="The Broad Institute Genome Sequencing Platform"/>
            <consortium name="Broad Institute Genome Sequencing Center for Infectious Disease"/>
            <person name="Ma L.-J."/>
            <person name="Dead R."/>
            <person name="Young S."/>
            <person name="Zeng Q."/>
            <person name="Koehrsen M."/>
            <person name="Alvarado L."/>
            <person name="Berlin A."/>
            <person name="Chapman S.B."/>
            <person name="Chen Z."/>
            <person name="Freedman E."/>
            <person name="Gellesch M."/>
            <person name="Goldberg J."/>
            <person name="Griggs A."/>
            <person name="Gujja S."/>
            <person name="Heilman E.R."/>
            <person name="Heiman D."/>
            <person name="Hepburn T."/>
            <person name="Howarth C."/>
            <person name="Jen D."/>
            <person name="Larson L."/>
            <person name="Mehta T."/>
            <person name="Neiman D."/>
            <person name="Pearson M."/>
            <person name="Roberts A."/>
            <person name="Saif S."/>
            <person name="Shea T."/>
            <person name="Shenoy N."/>
            <person name="Sisk P."/>
            <person name="Stolte C."/>
            <person name="Sykes S."/>
            <person name="Walk T."/>
            <person name="White J."/>
            <person name="Yandava C."/>
            <person name="Haas B."/>
            <person name="Nusbaum C."/>
            <person name="Birren B."/>
        </authorList>
    </citation>
    <scope>NUCLEOTIDE SEQUENCE</scope>
    <source>
        <strain evidence="5">R3-111a-1</strain>
    </source>
</reference>
<dbReference type="Gene3D" id="2.40.50.140">
    <property type="entry name" value="Nucleic acid-binding proteins"/>
    <property type="match status" value="1"/>
</dbReference>
<dbReference type="RefSeq" id="XP_009221315.1">
    <property type="nucleotide sequence ID" value="XM_009223051.1"/>
</dbReference>
<reference evidence="7" key="1">
    <citation type="submission" date="2010-07" db="EMBL/GenBank/DDBJ databases">
        <title>The genome sequence of Gaeumannomyces graminis var. tritici strain R3-111a-1.</title>
        <authorList>
            <consortium name="The Broad Institute Genome Sequencing Platform"/>
            <person name="Ma L.-J."/>
            <person name="Dead R."/>
            <person name="Young S."/>
            <person name="Zeng Q."/>
            <person name="Koehrsen M."/>
            <person name="Alvarado L."/>
            <person name="Berlin A."/>
            <person name="Chapman S.B."/>
            <person name="Chen Z."/>
            <person name="Freedman E."/>
            <person name="Gellesch M."/>
            <person name="Goldberg J."/>
            <person name="Griggs A."/>
            <person name="Gujja S."/>
            <person name="Heilman E.R."/>
            <person name="Heiman D."/>
            <person name="Hepburn T."/>
            <person name="Howarth C."/>
            <person name="Jen D."/>
            <person name="Larson L."/>
            <person name="Mehta T."/>
            <person name="Neiman D."/>
            <person name="Pearson M."/>
            <person name="Roberts A."/>
            <person name="Saif S."/>
            <person name="Shea T."/>
            <person name="Shenoy N."/>
            <person name="Sisk P."/>
            <person name="Stolte C."/>
            <person name="Sykes S."/>
            <person name="Walk T."/>
            <person name="White J."/>
            <person name="Yandava C."/>
            <person name="Haas B."/>
            <person name="Nusbaum C."/>
            <person name="Birren B."/>
        </authorList>
    </citation>
    <scope>NUCLEOTIDE SEQUENCE [LARGE SCALE GENOMIC DNA]</scope>
    <source>
        <strain evidence="7">R3-111a-1</strain>
    </source>
</reference>
<dbReference type="PANTHER" id="PTHR10744">
    <property type="entry name" value="40S RIBOSOMAL PROTEIN S11 FAMILY MEMBER"/>
    <property type="match status" value="1"/>
</dbReference>
<reference evidence="6" key="5">
    <citation type="submission" date="2018-04" db="UniProtKB">
        <authorList>
            <consortium name="EnsemblFungi"/>
        </authorList>
    </citation>
    <scope>IDENTIFICATION</scope>
    <source>
        <strain evidence="6">R3-111a-1</strain>
    </source>
</reference>
<evidence type="ECO:0000256" key="4">
    <source>
        <dbReference type="SAM" id="MobiDB-lite"/>
    </source>
</evidence>
<protein>
    <submittedName>
        <fullName evidence="5">Mitochondrial 37S ribosomal protein S17</fullName>
    </submittedName>
</protein>
<evidence type="ECO:0000313" key="7">
    <source>
        <dbReference type="Proteomes" id="UP000006039"/>
    </source>
</evidence>
<comment type="similarity">
    <text evidence="1">Belongs to the universal ribosomal protein uS17 family.</text>
</comment>
<dbReference type="EnsemblFungi" id="EJT75315">
    <property type="protein sequence ID" value="EJT75315"/>
    <property type="gene ID" value="GGTG_05252"/>
</dbReference>
<dbReference type="AlphaFoldDB" id="J3NVD9"/>
<evidence type="ECO:0000313" key="5">
    <source>
        <dbReference type="EMBL" id="EJT75315.1"/>
    </source>
</evidence>
<dbReference type="OrthoDB" id="274752at2759"/>
<proteinExistence type="inferred from homology"/>
<reference evidence="5" key="3">
    <citation type="submission" date="2010-09" db="EMBL/GenBank/DDBJ databases">
        <title>Annotation of Gaeumannomyces graminis var. tritici R3-111a-1.</title>
        <authorList>
            <consortium name="The Broad Institute Genome Sequencing Platform"/>
            <person name="Ma L.-J."/>
            <person name="Dead R."/>
            <person name="Young S.K."/>
            <person name="Zeng Q."/>
            <person name="Gargeya S."/>
            <person name="Fitzgerald M."/>
            <person name="Haas B."/>
            <person name="Abouelleil A."/>
            <person name="Alvarado L."/>
            <person name="Arachchi H.M."/>
            <person name="Berlin A."/>
            <person name="Brown A."/>
            <person name="Chapman S.B."/>
            <person name="Chen Z."/>
            <person name="Dunbar C."/>
            <person name="Freedman E."/>
            <person name="Gearin G."/>
            <person name="Gellesch M."/>
            <person name="Goldberg J."/>
            <person name="Griggs A."/>
            <person name="Gujja S."/>
            <person name="Heiman D."/>
            <person name="Howarth C."/>
            <person name="Larson L."/>
            <person name="Lui A."/>
            <person name="MacDonald P.J.P."/>
            <person name="Mehta T."/>
            <person name="Montmayeur A."/>
            <person name="Murphy C."/>
            <person name="Neiman D."/>
            <person name="Pearson M."/>
            <person name="Priest M."/>
            <person name="Roberts A."/>
            <person name="Saif S."/>
            <person name="Shea T."/>
            <person name="Shenoy N."/>
            <person name="Sisk P."/>
            <person name="Stolte C."/>
            <person name="Sykes S."/>
            <person name="Yandava C."/>
            <person name="Wortman J."/>
            <person name="Nusbaum C."/>
            <person name="Birren B."/>
        </authorList>
    </citation>
    <scope>NUCLEOTIDE SEQUENCE</scope>
    <source>
        <strain evidence="5">R3-111a-1</strain>
    </source>
</reference>
<dbReference type="GO" id="GO:0005739">
    <property type="term" value="C:mitochondrion"/>
    <property type="evidence" value="ECO:0007669"/>
    <property type="project" value="TreeGrafter"/>
</dbReference>
<dbReference type="HOGENOM" id="CLU_112095_0_0_1"/>
<feature type="compositionally biased region" description="Low complexity" evidence="4">
    <location>
        <begin position="151"/>
        <end position="181"/>
    </location>
</feature>
<evidence type="ECO:0000256" key="3">
    <source>
        <dbReference type="ARBA" id="ARBA00023274"/>
    </source>
</evidence>
<evidence type="ECO:0000256" key="2">
    <source>
        <dbReference type="ARBA" id="ARBA00022980"/>
    </source>
</evidence>
<dbReference type="SUPFAM" id="SSF50249">
    <property type="entry name" value="Nucleic acid-binding proteins"/>
    <property type="match status" value="1"/>
</dbReference>
<dbReference type="STRING" id="644352.J3NVD9"/>
<dbReference type="InterPro" id="IPR000266">
    <property type="entry name" value="Ribosomal_uS17"/>
</dbReference>
<dbReference type="VEuPathDB" id="FungiDB:GGTG_05252"/>
<gene>
    <name evidence="6" type="primary">20345710</name>
    <name evidence="5" type="ORF">GGTG_05252</name>
</gene>
<feature type="region of interest" description="Disordered" evidence="4">
    <location>
        <begin position="134"/>
        <end position="181"/>
    </location>
</feature>
<keyword evidence="2 5" id="KW-0689">Ribosomal protein</keyword>
<evidence type="ECO:0000313" key="6">
    <source>
        <dbReference type="EnsemblFungi" id="EJT75315"/>
    </source>
</evidence>
<dbReference type="PANTHER" id="PTHR10744:SF1">
    <property type="entry name" value="SMALL RIBOSOMAL SUBUNIT PROTEIN US17M"/>
    <property type="match status" value="1"/>
</dbReference>
<evidence type="ECO:0000256" key="1">
    <source>
        <dbReference type="ARBA" id="ARBA00010254"/>
    </source>
</evidence>
<keyword evidence="7" id="KW-1185">Reference proteome</keyword>
<sequence>MSTPMLAAAKRGFREVQGVVVSAGLMDRTVKVRVGGRVWNDQVKKHFKRPETHLVHDPNNSLVTGDVISMQPGWRCSRHKRHVVTQIVAAAGRPAEERPPVPSIADRVAEAEAKRAAKLERRSVRDAEAEKARLAEKEEKKRLKRARLARAEAAYRPPSAPARAGAAPAPAAEAPSSEVSA</sequence>
<dbReference type="GeneID" id="20345710"/>
<accession>J3NVD9</accession>
<dbReference type="EMBL" id="GL385397">
    <property type="protein sequence ID" value="EJT75315.1"/>
    <property type="molecule type" value="Genomic_DNA"/>
</dbReference>
<dbReference type="Proteomes" id="UP000006039">
    <property type="component" value="Unassembled WGS sequence"/>
</dbReference>
<organism evidence="5">
    <name type="scientific">Gaeumannomyces tritici (strain R3-111a-1)</name>
    <name type="common">Wheat and barley take-all root rot fungus</name>
    <name type="synonym">Gaeumannomyces graminis var. tritici</name>
    <dbReference type="NCBI Taxonomy" id="644352"/>
    <lineage>
        <taxon>Eukaryota</taxon>
        <taxon>Fungi</taxon>
        <taxon>Dikarya</taxon>
        <taxon>Ascomycota</taxon>
        <taxon>Pezizomycotina</taxon>
        <taxon>Sordariomycetes</taxon>
        <taxon>Sordariomycetidae</taxon>
        <taxon>Magnaporthales</taxon>
        <taxon>Magnaporthaceae</taxon>
        <taxon>Gaeumannomyces</taxon>
    </lineage>
</organism>
<dbReference type="GO" id="GO:0006412">
    <property type="term" value="P:translation"/>
    <property type="evidence" value="ECO:0007669"/>
    <property type="project" value="InterPro"/>
</dbReference>
<dbReference type="Pfam" id="PF00366">
    <property type="entry name" value="Ribosomal_S17"/>
    <property type="match status" value="1"/>
</dbReference>
<dbReference type="InterPro" id="IPR012340">
    <property type="entry name" value="NA-bd_OB-fold"/>
</dbReference>
<dbReference type="GO" id="GO:0003735">
    <property type="term" value="F:structural constituent of ribosome"/>
    <property type="evidence" value="ECO:0007669"/>
    <property type="project" value="InterPro"/>
</dbReference>
<dbReference type="eggNOG" id="ENOG502SBJ5">
    <property type="taxonomic scope" value="Eukaryota"/>
</dbReference>